<dbReference type="EMBL" id="PDNA01000050">
    <property type="protein sequence ID" value="PGH19262.1"/>
    <property type="molecule type" value="Genomic_DNA"/>
</dbReference>
<keyword evidence="3" id="KW-1185">Reference proteome</keyword>
<organism evidence="2 3">
    <name type="scientific">Polytolypa hystricis (strain UAMH7299)</name>
    <dbReference type="NCBI Taxonomy" id="1447883"/>
    <lineage>
        <taxon>Eukaryota</taxon>
        <taxon>Fungi</taxon>
        <taxon>Dikarya</taxon>
        <taxon>Ascomycota</taxon>
        <taxon>Pezizomycotina</taxon>
        <taxon>Eurotiomycetes</taxon>
        <taxon>Eurotiomycetidae</taxon>
        <taxon>Onygenales</taxon>
        <taxon>Onygenales incertae sedis</taxon>
        <taxon>Polytolypa</taxon>
    </lineage>
</organism>
<dbReference type="InterPro" id="IPR013078">
    <property type="entry name" value="His_Pase_superF_clade-1"/>
</dbReference>
<dbReference type="Gene3D" id="3.40.50.1240">
    <property type="entry name" value="Phosphoglycerate mutase-like"/>
    <property type="match status" value="1"/>
</dbReference>
<dbReference type="CDD" id="cd07067">
    <property type="entry name" value="HP_PGM_like"/>
    <property type="match status" value="1"/>
</dbReference>
<feature type="region of interest" description="Disordered" evidence="1">
    <location>
        <begin position="223"/>
        <end position="254"/>
    </location>
</feature>
<name>A0A2B7YEF6_POLH7</name>
<dbReference type="SMART" id="SM00855">
    <property type="entry name" value="PGAM"/>
    <property type="match status" value="1"/>
</dbReference>
<dbReference type="Pfam" id="PF00300">
    <property type="entry name" value="His_Phos_1"/>
    <property type="match status" value="1"/>
</dbReference>
<sequence length="308" mass="35029">MAPTLHCVRHAQGFHNLNIANHVIPDPLLTPHGETQCRNLLVNFPYHSQIDLIVASPLRRTIYTALLAFEKPIREKGLKIIALPEIQETSDVPCDIGSDLEDLAREVEEKGLPVDLSLVVKGWNSKAGKFAPNAEALTGRAREARQWFKARPEKEIVMVSHGGFLHYFTEEWQDSTLYTVTKMKPSPNNYTNVRPSPTYPGTGWSNTEFRTFEFSTTIDKDDLYGRPIEGDNSSMQETLESRKRRGKTGEQASREVQKQLFVQAMSGWENQFMTLLEKEAKKETVIEKVNGEEMEKVEVKEEIQVVQV</sequence>
<dbReference type="Proteomes" id="UP000224634">
    <property type="component" value="Unassembled WGS sequence"/>
</dbReference>
<dbReference type="GO" id="GO:0005737">
    <property type="term" value="C:cytoplasm"/>
    <property type="evidence" value="ECO:0007669"/>
    <property type="project" value="TreeGrafter"/>
</dbReference>
<dbReference type="GO" id="GO:0016791">
    <property type="term" value="F:phosphatase activity"/>
    <property type="evidence" value="ECO:0007669"/>
    <property type="project" value="TreeGrafter"/>
</dbReference>
<dbReference type="AlphaFoldDB" id="A0A2B7YEF6"/>
<proteinExistence type="predicted"/>
<reference evidence="2 3" key="1">
    <citation type="submission" date="2017-10" db="EMBL/GenBank/DDBJ databases">
        <title>Comparative genomics in systemic dimorphic fungi from Ajellomycetaceae.</title>
        <authorList>
            <person name="Munoz J.F."/>
            <person name="Mcewen J.G."/>
            <person name="Clay O.K."/>
            <person name="Cuomo C.A."/>
        </authorList>
    </citation>
    <scope>NUCLEOTIDE SEQUENCE [LARGE SCALE GENOMIC DNA]</scope>
    <source>
        <strain evidence="2 3">UAMH7299</strain>
    </source>
</reference>
<accession>A0A2B7YEF6</accession>
<dbReference type="PANTHER" id="PTHR48100:SF54">
    <property type="entry name" value="PHOSPHATASE SPAC5H10.03-RELATED"/>
    <property type="match status" value="1"/>
</dbReference>
<protein>
    <recommendedName>
        <fullName evidence="4">Phosphoglycerate mutase</fullName>
    </recommendedName>
</protein>
<evidence type="ECO:0000313" key="2">
    <source>
        <dbReference type="EMBL" id="PGH19262.1"/>
    </source>
</evidence>
<evidence type="ECO:0000256" key="1">
    <source>
        <dbReference type="SAM" id="MobiDB-lite"/>
    </source>
</evidence>
<comment type="caution">
    <text evidence="2">The sequence shown here is derived from an EMBL/GenBank/DDBJ whole genome shotgun (WGS) entry which is preliminary data.</text>
</comment>
<gene>
    <name evidence="2" type="ORF">AJ80_04128</name>
</gene>
<evidence type="ECO:0000313" key="3">
    <source>
        <dbReference type="Proteomes" id="UP000224634"/>
    </source>
</evidence>
<evidence type="ECO:0008006" key="4">
    <source>
        <dbReference type="Google" id="ProtNLM"/>
    </source>
</evidence>
<dbReference type="OrthoDB" id="496981at2759"/>
<dbReference type="InterPro" id="IPR029033">
    <property type="entry name" value="His_PPase_superfam"/>
</dbReference>
<dbReference type="PANTHER" id="PTHR48100">
    <property type="entry name" value="BROAD-SPECIFICITY PHOSPHATASE YOR283W-RELATED"/>
    <property type="match status" value="1"/>
</dbReference>
<dbReference type="InterPro" id="IPR050275">
    <property type="entry name" value="PGM_Phosphatase"/>
</dbReference>
<dbReference type="SUPFAM" id="SSF53254">
    <property type="entry name" value="Phosphoglycerate mutase-like"/>
    <property type="match status" value="1"/>
</dbReference>